<dbReference type="Pfam" id="PF18962">
    <property type="entry name" value="Por_Secre_tail"/>
    <property type="match status" value="1"/>
</dbReference>
<dbReference type="AlphaFoldDB" id="A0A2H0VC15"/>
<dbReference type="NCBIfam" id="TIGR04183">
    <property type="entry name" value="Por_Secre_tail"/>
    <property type="match status" value="1"/>
</dbReference>
<reference evidence="3" key="1">
    <citation type="submission" date="2017-09" db="EMBL/GenBank/DDBJ databases">
        <title>Depth-based differentiation of microbial function through sediment-hosted aquifers and enrichment of novel symbionts in the deep terrestrial subsurface.</title>
        <authorList>
            <person name="Probst A.J."/>
            <person name="Ladd B."/>
            <person name="Jarett J.K."/>
            <person name="Geller-Mcgrath D.E."/>
            <person name="Sieber C.M.K."/>
            <person name="Emerson J.B."/>
            <person name="Anantharaman K."/>
            <person name="Thomas B.C."/>
            <person name="Malmstrom R."/>
            <person name="Stieglmeier M."/>
            <person name="Klingl A."/>
            <person name="Woyke T."/>
            <person name="Ryan C.M."/>
            <person name="Banfield J.F."/>
        </authorList>
    </citation>
    <scope>NUCLEOTIDE SEQUENCE [LARGE SCALE GENOMIC DNA]</scope>
</reference>
<dbReference type="InterPro" id="IPR026444">
    <property type="entry name" value="Secre_tail"/>
</dbReference>
<evidence type="ECO:0000313" key="3">
    <source>
        <dbReference type="Proteomes" id="UP000229972"/>
    </source>
</evidence>
<protein>
    <recommendedName>
        <fullName evidence="1">Secretion system C-terminal sorting domain-containing protein</fullName>
    </recommendedName>
</protein>
<dbReference type="Proteomes" id="UP000229972">
    <property type="component" value="Unassembled WGS sequence"/>
</dbReference>
<feature type="domain" description="Secretion system C-terminal sorting" evidence="1">
    <location>
        <begin position="60"/>
        <end position="134"/>
    </location>
</feature>
<organism evidence="2 3">
    <name type="scientific">Candidatus Falkowbacteria bacterium CG10_big_fil_rev_8_21_14_0_10_37_18</name>
    <dbReference type="NCBI Taxonomy" id="1974562"/>
    <lineage>
        <taxon>Bacteria</taxon>
        <taxon>Candidatus Falkowiibacteriota</taxon>
    </lineage>
</organism>
<proteinExistence type="predicted"/>
<name>A0A2H0VC15_9BACT</name>
<sequence length="138" mass="15313">MLPSGEIWNETARVVNGQVVINLPDANIKYQIESIALPNAVTDVSDEENLPIEWKLEQNYPNPFNPSTTISYSLPKAGLVHIEVYNLLGQVVTSLVNEELPAGQHQIQFDASGLASGTYFYRLTCGSFSDIKKMLLMK</sequence>
<comment type="caution">
    <text evidence="2">The sequence shown here is derived from an EMBL/GenBank/DDBJ whole genome shotgun (WGS) entry which is preliminary data.</text>
</comment>
<evidence type="ECO:0000259" key="1">
    <source>
        <dbReference type="Pfam" id="PF18962"/>
    </source>
</evidence>
<dbReference type="EMBL" id="PFAL01000004">
    <property type="protein sequence ID" value="PIR95840.1"/>
    <property type="molecule type" value="Genomic_DNA"/>
</dbReference>
<gene>
    <name evidence="2" type="ORF">COT93_00340</name>
</gene>
<accession>A0A2H0VC15</accession>
<dbReference type="Gene3D" id="2.60.40.4070">
    <property type="match status" value="1"/>
</dbReference>
<evidence type="ECO:0000313" key="2">
    <source>
        <dbReference type="EMBL" id="PIR95840.1"/>
    </source>
</evidence>